<organism evidence="1 2">
    <name type="scientific">Collinsella intestinalis</name>
    <dbReference type="NCBI Taxonomy" id="147207"/>
    <lineage>
        <taxon>Bacteria</taxon>
        <taxon>Bacillati</taxon>
        <taxon>Actinomycetota</taxon>
        <taxon>Coriobacteriia</taxon>
        <taxon>Coriobacteriales</taxon>
        <taxon>Coriobacteriaceae</taxon>
        <taxon>Collinsella</taxon>
    </lineage>
</organism>
<dbReference type="Proteomes" id="UP000405524">
    <property type="component" value="Unassembled WGS sequence"/>
</dbReference>
<dbReference type="InterPro" id="IPR021857">
    <property type="entry name" value="DUF3467"/>
</dbReference>
<evidence type="ECO:0008006" key="3">
    <source>
        <dbReference type="Google" id="ProtNLM"/>
    </source>
</evidence>
<dbReference type="GeneID" id="77465271"/>
<dbReference type="Pfam" id="PF11950">
    <property type="entry name" value="DUF3467"/>
    <property type="match status" value="1"/>
</dbReference>
<name>A0A5K1IRW8_9ACTN</name>
<dbReference type="AlphaFoldDB" id="A0A5K1IRW8"/>
<dbReference type="RefSeq" id="WP_152063033.1">
    <property type="nucleotide sequence ID" value="NZ_CABWIC010000007.1"/>
</dbReference>
<dbReference type="EMBL" id="CABWIC010000007">
    <property type="protein sequence ID" value="VWL91122.1"/>
    <property type="molecule type" value="Genomic_DNA"/>
</dbReference>
<protein>
    <recommendedName>
        <fullName evidence="3">DUF3467 domain-containing protein</fullName>
    </recommendedName>
</protein>
<evidence type="ECO:0000313" key="1">
    <source>
        <dbReference type="EMBL" id="VWL91122.1"/>
    </source>
</evidence>
<reference evidence="1 2" key="1">
    <citation type="submission" date="2019-10" db="EMBL/GenBank/DDBJ databases">
        <authorList>
            <person name="Wolf R A."/>
        </authorList>
    </citation>
    <scope>NUCLEOTIDE SEQUENCE [LARGE SCALE GENOMIC DNA]</scope>
    <source>
        <strain evidence="1">Collinsella_intestinalis_DSM_13632</strain>
    </source>
</reference>
<evidence type="ECO:0000313" key="2">
    <source>
        <dbReference type="Proteomes" id="UP000405524"/>
    </source>
</evidence>
<gene>
    <name evidence="1" type="ORF">JKKLCJKK_00278</name>
</gene>
<sequence length="92" mass="10000">MEDNNQANAVSLSIDHDPQTRKGCFSDFSMAATNGPNTRLDFISTDIPGENGSVRGVLSARVYMTNESLIALRDMLNSHTEGWEVTAHGDAE</sequence>
<proteinExistence type="predicted"/>
<accession>A0A5K1IRW8</accession>
<dbReference type="OrthoDB" id="7187210at2"/>